<feature type="domain" description="EF-hand" evidence="4">
    <location>
        <begin position="75"/>
        <end position="110"/>
    </location>
</feature>
<feature type="domain" description="EF-hand" evidence="4">
    <location>
        <begin position="111"/>
        <end position="146"/>
    </location>
</feature>
<keyword evidence="5" id="KW-1185">Reference proteome</keyword>
<organism evidence="5 6">
    <name type="scientific">Actinia tenebrosa</name>
    <name type="common">Australian red waratah sea anemone</name>
    <dbReference type="NCBI Taxonomy" id="6105"/>
    <lineage>
        <taxon>Eukaryota</taxon>
        <taxon>Metazoa</taxon>
        <taxon>Cnidaria</taxon>
        <taxon>Anthozoa</taxon>
        <taxon>Hexacorallia</taxon>
        <taxon>Actiniaria</taxon>
        <taxon>Actiniidae</taxon>
        <taxon>Actinia</taxon>
    </lineage>
</organism>
<dbReference type="Proteomes" id="UP000515163">
    <property type="component" value="Unplaced"/>
</dbReference>
<keyword evidence="1" id="KW-0479">Metal-binding</keyword>
<dbReference type="PANTHER" id="PTHR34524">
    <property type="entry name" value="CALCYPHOSIN"/>
    <property type="match status" value="1"/>
</dbReference>
<gene>
    <name evidence="6" type="primary">LOC116299161</name>
</gene>
<dbReference type="GeneID" id="116299161"/>
<dbReference type="Gene3D" id="1.10.238.10">
    <property type="entry name" value="EF-hand"/>
    <property type="match status" value="2"/>
</dbReference>
<keyword evidence="3" id="KW-0106">Calcium</keyword>
<feature type="domain" description="EF-hand" evidence="4">
    <location>
        <begin position="154"/>
        <end position="191"/>
    </location>
</feature>
<dbReference type="SMART" id="SM00054">
    <property type="entry name" value="EFh"/>
    <property type="match status" value="4"/>
</dbReference>
<dbReference type="InterPro" id="IPR051581">
    <property type="entry name" value="Ca-bind"/>
</dbReference>
<evidence type="ECO:0000256" key="3">
    <source>
        <dbReference type="ARBA" id="ARBA00022837"/>
    </source>
</evidence>
<evidence type="ECO:0000256" key="2">
    <source>
        <dbReference type="ARBA" id="ARBA00022737"/>
    </source>
</evidence>
<dbReference type="CDD" id="cd00051">
    <property type="entry name" value="EFh"/>
    <property type="match status" value="1"/>
</dbReference>
<evidence type="ECO:0000259" key="4">
    <source>
        <dbReference type="PROSITE" id="PS50222"/>
    </source>
</evidence>
<accession>A0A6P8ICT4</accession>
<dbReference type="RefSeq" id="XP_031563652.1">
    <property type="nucleotide sequence ID" value="XM_031707792.1"/>
</dbReference>
<reference evidence="6" key="1">
    <citation type="submission" date="2025-08" db="UniProtKB">
        <authorList>
            <consortium name="RefSeq"/>
        </authorList>
    </citation>
    <scope>IDENTIFICATION</scope>
    <source>
        <tissue evidence="6">Tentacle</tissue>
    </source>
</reference>
<evidence type="ECO:0000313" key="6">
    <source>
        <dbReference type="RefSeq" id="XP_031563652.1"/>
    </source>
</evidence>
<sequence length="209" mass="23926">MAATARHEREMIRKCKANEAKTKDPVEKLRLNCLQRGSAGIKGLGRVFRIMDDDGNRKLDFAEFKKGLREYGLILEPKEVKSIFDAFDKDGSGTIDFDEFLISLRPPMSKARKSVINLAFNKLDKTGDGQITVEDLKGVYNVKHHPKYINGEWTEEQCFRKFLDSFDSPDDKDGVITLDEFLNYYSGVSASIDNDAYFDLMMRNAYKLK</sequence>
<dbReference type="PROSITE" id="PS00018">
    <property type="entry name" value="EF_HAND_1"/>
    <property type="match status" value="2"/>
</dbReference>
<name>A0A6P8ICT4_ACTTE</name>
<dbReference type="InterPro" id="IPR002048">
    <property type="entry name" value="EF_hand_dom"/>
</dbReference>
<feature type="domain" description="EF-hand" evidence="4">
    <location>
        <begin position="39"/>
        <end position="74"/>
    </location>
</feature>
<dbReference type="PANTHER" id="PTHR34524:SF6">
    <property type="entry name" value="CALCYPHOSINE LIKE"/>
    <property type="match status" value="1"/>
</dbReference>
<dbReference type="AlphaFoldDB" id="A0A6P8ICT4"/>
<evidence type="ECO:0000256" key="1">
    <source>
        <dbReference type="ARBA" id="ARBA00022723"/>
    </source>
</evidence>
<dbReference type="PROSITE" id="PS50222">
    <property type="entry name" value="EF_HAND_2"/>
    <property type="match status" value="4"/>
</dbReference>
<dbReference type="InterPro" id="IPR011992">
    <property type="entry name" value="EF-hand-dom_pair"/>
</dbReference>
<dbReference type="SUPFAM" id="SSF47473">
    <property type="entry name" value="EF-hand"/>
    <property type="match status" value="1"/>
</dbReference>
<dbReference type="GO" id="GO:0005509">
    <property type="term" value="F:calcium ion binding"/>
    <property type="evidence" value="ECO:0007669"/>
    <property type="project" value="InterPro"/>
</dbReference>
<dbReference type="InterPro" id="IPR018247">
    <property type="entry name" value="EF_Hand_1_Ca_BS"/>
</dbReference>
<keyword evidence="2" id="KW-0677">Repeat</keyword>
<dbReference type="Pfam" id="PF13499">
    <property type="entry name" value="EF-hand_7"/>
    <property type="match status" value="2"/>
</dbReference>
<proteinExistence type="predicted"/>
<evidence type="ECO:0000313" key="5">
    <source>
        <dbReference type="Proteomes" id="UP000515163"/>
    </source>
</evidence>
<dbReference type="OrthoDB" id="444540at2759"/>
<protein>
    <submittedName>
        <fullName evidence="6">Calcyphosin-like protein isoform X2</fullName>
    </submittedName>
</protein>